<evidence type="ECO:0000313" key="2">
    <source>
        <dbReference type="Proteomes" id="UP000642809"/>
    </source>
</evidence>
<organism evidence="1 2">
    <name type="scientific">Mongoliitalea lutea</name>
    <dbReference type="NCBI Taxonomy" id="849756"/>
    <lineage>
        <taxon>Bacteria</taxon>
        <taxon>Pseudomonadati</taxon>
        <taxon>Bacteroidota</taxon>
        <taxon>Cytophagia</taxon>
        <taxon>Cytophagales</taxon>
        <taxon>Cyclobacteriaceae</taxon>
        <taxon>Mongoliitalea</taxon>
    </lineage>
</organism>
<name>A0A8J3G8A4_9BACT</name>
<evidence type="ECO:0000313" key="1">
    <source>
        <dbReference type="EMBL" id="GHB54069.1"/>
    </source>
</evidence>
<dbReference type="AlphaFoldDB" id="A0A8J3G8A4"/>
<accession>A0A8J3G8A4</accession>
<gene>
    <name evidence="1" type="ORF">GCM10008106_37820</name>
</gene>
<reference evidence="1" key="2">
    <citation type="submission" date="2020-09" db="EMBL/GenBank/DDBJ databases">
        <authorList>
            <person name="Sun Q."/>
            <person name="Kim S."/>
        </authorList>
    </citation>
    <scope>NUCLEOTIDE SEQUENCE</scope>
    <source>
        <strain evidence="1">KCTC 23224</strain>
    </source>
</reference>
<proteinExistence type="predicted"/>
<dbReference type="Proteomes" id="UP000642809">
    <property type="component" value="Unassembled WGS sequence"/>
</dbReference>
<reference evidence="1" key="1">
    <citation type="journal article" date="2014" name="Int. J. Syst. Evol. Microbiol.">
        <title>Complete genome sequence of Corynebacterium casei LMG S-19264T (=DSM 44701T), isolated from a smear-ripened cheese.</title>
        <authorList>
            <consortium name="US DOE Joint Genome Institute (JGI-PGF)"/>
            <person name="Walter F."/>
            <person name="Albersmeier A."/>
            <person name="Kalinowski J."/>
            <person name="Ruckert C."/>
        </authorList>
    </citation>
    <scope>NUCLEOTIDE SEQUENCE</scope>
    <source>
        <strain evidence="1">KCTC 23224</strain>
    </source>
</reference>
<comment type="caution">
    <text evidence="1">The sequence shown here is derived from an EMBL/GenBank/DDBJ whole genome shotgun (WGS) entry which is preliminary data.</text>
</comment>
<keyword evidence="2" id="KW-1185">Reference proteome</keyword>
<protein>
    <submittedName>
        <fullName evidence="1">Uncharacterized protein</fullName>
    </submittedName>
</protein>
<dbReference type="EMBL" id="BMYF01000046">
    <property type="protein sequence ID" value="GHB54069.1"/>
    <property type="molecule type" value="Genomic_DNA"/>
</dbReference>
<sequence>MLIKDVTNKEKTGLYKIVVKMGFVDLLHVFLLDRLVVDNAKKGIFKFY</sequence>